<evidence type="ECO:0000313" key="2">
    <source>
        <dbReference type="EMBL" id="BBN68277.1"/>
    </source>
</evidence>
<reference evidence="2" key="1">
    <citation type="journal article" date="2019" name="Science">
        <title>Mutation of a bHLH transcription factor allowed almond domestication.</title>
        <authorList>
            <person name="Sanchez-Perez R."/>
            <person name="Pavan S."/>
            <person name="Mazzeo R."/>
            <person name="Moldovan C."/>
            <person name="Aiese Cigliano R."/>
            <person name="Del Cueto J."/>
            <person name="Ricciardi F."/>
            <person name="Lotti C."/>
            <person name="Ricciardi L."/>
            <person name="Dicenta F."/>
            <person name="Lopez-Marques R.L."/>
            <person name="Lindberg Moller B."/>
        </authorList>
    </citation>
    <scope>NUCLEOTIDE SEQUENCE</scope>
</reference>
<dbReference type="InterPro" id="IPR036397">
    <property type="entry name" value="RNaseH_sf"/>
</dbReference>
<protein>
    <recommendedName>
        <fullName evidence="3">Transposable element protein</fullName>
    </recommendedName>
</protein>
<organism evidence="2">
    <name type="scientific">Prunus dulcis</name>
    <name type="common">Almond</name>
    <name type="synonym">Amygdalus dulcis</name>
    <dbReference type="NCBI Taxonomy" id="3755"/>
    <lineage>
        <taxon>Eukaryota</taxon>
        <taxon>Viridiplantae</taxon>
        <taxon>Streptophyta</taxon>
        <taxon>Embryophyta</taxon>
        <taxon>Tracheophyta</taxon>
        <taxon>Spermatophyta</taxon>
        <taxon>Magnoliopsida</taxon>
        <taxon>eudicotyledons</taxon>
        <taxon>Gunneridae</taxon>
        <taxon>Pentapetalae</taxon>
        <taxon>rosids</taxon>
        <taxon>fabids</taxon>
        <taxon>Rosales</taxon>
        <taxon>Rosaceae</taxon>
        <taxon>Amygdaloideae</taxon>
        <taxon>Amygdaleae</taxon>
        <taxon>Prunus</taxon>
    </lineage>
</organism>
<dbReference type="SUPFAM" id="SSF53098">
    <property type="entry name" value="Ribonuclease H-like"/>
    <property type="match status" value="1"/>
</dbReference>
<evidence type="ECO:0000256" key="1">
    <source>
        <dbReference type="SAM" id="Phobius"/>
    </source>
</evidence>
<feature type="non-terminal residue" evidence="2">
    <location>
        <position position="1"/>
    </location>
</feature>
<dbReference type="GO" id="GO:0003676">
    <property type="term" value="F:nucleic acid binding"/>
    <property type="evidence" value="ECO:0007669"/>
    <property type="project" value="InterPro"/>
</dbReference>
<dbReference type="EMBL" id="AP020698">
    <property type="protein sequence ID" value="BBN68277.1"/>
    <property type="molecule type" value="Genomic_DNA"/>
</dbReference>
<gene>
    <name evidence="2" type="ORF">Prudu_361S000200</name>
</gene>
<accession>A0A5H2XJ68</accession>
<name>A0A5H2XJ68_PRUDU</name>
<feature type="non-terminal residue" evidence="2">
    <location>
        <position position="119"/>
    </location>
</feature>
<sequence>ACATWAYPLFWYSHLESLDVWPSYISTKINVPNLILVPFVVFLWVMPLIRKATAVIDLKTHETIGHGKRIGGFYIWCLLSFMLESKYSTDNGGEYVNNTLASFFRAQGIIHKMTTSFTP</sequence>
<evidence type="ECO:0008006" key="3">
    <source>
        <dbReference type="Google" id="ProtNLM"/>
    </source>
</evidence>
<dbReference type="AlphaFoldDB" id="A0A5H2XJ68"/>
<proteinExistence type="predicted"/>
<keyword evidence="1" id="KW-1133">Transmembrane helix</keyword>
<feature type="transmembrane region" description="Helical" evidence="1">
    <location>
        <begin position="31"/>
        <end position="49"/>
    </location>
</feature>
<dbReference type="Gene3D" id="3.30.420.10">
    <property type="entry name" value="Ribonuclease H-like superfamily/Ribonuclease H"/>
    <property type="match status" value="1"/>
</dbReference>
<dbReference type="InterPro" id="IPR012337">
    <property type="entry name" value="RNaseH-like_sf"/>
</dbReference>
<keyword evidence="1" id="KW-0472">Membrane</keyword>
<keyword evidence="1" id="KW-0812">Transmembrane</keyword>